<name>A0A9X5E395_9CYAN</name>
<dbReference type="SUPFAM" id="SSF55464">
    <property type="entry name" value="Origin of replication-binding domain, RBD-like"/>
    <property type="match status" value="1"/>
</dbReference>
<reference evidence="5 6" key="1">
    <citation type="journal article" date="2015" name="Genome Announc.">
        <title>Draft Genome Sequence of the Terrestrial Cyanobacterium Scytonema millei VB511283, Isolated from Eastern India.</title>
        <authorList>
            <person name="Sen D."/>
            <person name="Chandrababunaidu M.M."/>
            <person name="Singh D."/>
            <person name="Sanghi N."/>
            <person name="Ghorai A."/>
            <person name="Mishra G.P."/>
            <person name="Madduluri M."/>
            <person name="Adhikary S.P."/>
            <person name="Tripathy S."/>
        </authorList>
    </citation>
    <scope>NUCLEOTIDE SEQUENCE [LARGE SCALE GENOMIC DNA]</scope>
    <source>
        <strain evidence="5 6">VB511283</strain>
    </source>
</reference>
<dbReference type="NCBIfam" id="TIGR02686">
    <property type="entry name" value="relax_trwC"/>
    <property type="match status" value="1"/>
</dbReference>
<dbReference type="SUPFAM" id="SSF52540">
    <property type="entry name" value="P-loop containing nucleoside triphosphate hydrolases"/>
    <property type="match status" value="2"/>
</dbReference>
<dbReference type="InterPro" id="IPR050534">
    <property type="entry name" value="Coronavir_polyprotein_1ab"/>
</dbReference>
<dbReference type="PANTHER" id="PTHR43788">
    <property type="entry name" value="DNA2/NAM7 HELICASE FAMILY MEMBER"/>
    <property type="match status" value="1"/>
</dbReference>
<dbReference type="Gene3D" id="3.40.50.300">
    <property type="entry name" value="P-loop containing nucleotide triphosphate hydrolases"/>
    <property type="match status" value="2"/>
</dbReference>
<dbReference type="NCBIfam" id="NF041492">
    <property type="entry name" value="MobF"/>
    <property type="match status" value="1"/>
</dbReference>
<comment type="caution">
    <text evidence="5">The sequence shown here is derived from an EMBL/GenBank/DDBJ whole genome shotgun (WGS) entry which is preliminary data.</text>
</comment>
<dbReference type="GO" id="GO:0005524">
    <property type="term" value="F:ATP binding"/>
    <property type="evidence" value="ECO:0007669"/>
    <property type="project" value="InterPro"/>
</dbReference>
<dbReference type="CDD" id="cd18809">
    <property type="entry name" value="SF1_C_RecD"/>
    <property type="match status" value="1"/>
</dbReference>
<dbReference type="InterPro" id="IPR014862">
    <property type="entry name" value="TrwC"/>
</dbReference>
<evidence type="ECO:0000259" key="3">
    <source>
        <dbReference type="Pfam" id="PF08751"/>
    </source>
</evidence>
<dbReference type="Proteomes" id="UP000031532">
    <property type="component" value="Unassembled WGS sequence"/>
</dbReference>
<dbReference type="Pfam" id="PF01443">
    <property type="entry name" value="Viral_helicase1"/>
    <property type="match status" value="1"/>
</dbReference>
<dbReference type="EMBL" id="JTJC03000001">
    <property type="protein sequence ID" value="NHC34299.1"/>
    <property type="molecule type" value="Genomic_DNA"/>
</dbReference>
<dbReference type="Pfam" id="PF18340">
    <property type="entry name" value="TraI_2B"/>
    <property type="match status" value="1"/>
</dbReference>
<dbReference type="CDD" id="cd17933">
    <property type="entry name" value="DEXSc_RecD-like"/>
    <property type="match status" value="1"/>
</dbReference>
<organism evidence="5 6">
    <name type="scientific">Scytonema millei VB511283</name>
    <dbReference type="NCBI Taxonomy" id="1245923"/>
    <lineage>
        <taxon>Bacteria</taxon>
        <taxon>Bacillati</taxon>
        <taxon>Cyanobacteriota</taxon>
        <taxon>Cyanophyceae</taxon>
        <taxon>Nostocales</taxon>
        <taxon>Scytonemataceae</taxon>
        <taxon>Scytonema</taxon>
    </lineage>
</organism>
<feature type="domain" description="TraI 2B/2B-like" evidence="4">
    <location>
        <begin position="664"/>
        <end position="727"/>
    </location>
</feature>
<dbReference type="Gene3D" id="2.30.30.940">
    <property type="match status" value="1"/>
</dbReference>
<protein>
    <submittedName>
        <fullName evidence="5">Relaxase domain-containing protein</fullName>
    </submittedName>
</protein>
<dbReference type="OrthoDB" id="1634048at2"/>
<dbReference type="AlphaFoldDB" id="A0A9X5E395"/>
<feature type="region of interest" description="Disordered" evidence="1">
    <location>
        <begin position="857"/>
        <end position="900"/>
    </location>
</feature>
<proteinExistence type="predicted"/>
<dbReference type="InterPro" id="IPR040668">
    <property type="entry name" value="TraI_2B"/>
</dbReference>
<feature type="compositionally biased region" description="Polar residues" evidence="1">
    <location>
        <begin position="860"/>
        <end position="883"/>
    </location>
</feature>
<dbReference type="InterPro" id="IPR014059">
    <property type="entry name" value="TraI/TrwC_relax"/>
</dbReference>
<evidence type="ECO:0000259" key="4">
    <source>
        <dbReference type="Pfam" id="PF18340"/>
    </source>
</evidence>
<dbReference type="InterPro" id="IPR027417">
    <property type="entry name" value="P-loop_NTPase"/>
</dbReference>
<dbReference type="Pfam" id="PF08751">
    <property type="entry name" value="TrwC"/>
    <property type="match status" value="1"/>
</dbReference>
<sequence length="1001" mass="111501">MVCSIGRLYAKVEDYTQSDSYYIKGGGINQSEWYGKGAAQLELSGMVKPEDYHKAYKGLDPEGKALRQQQAGKKQNPGRDITLSAPKSVALVGLVKGDRQVLLEHKAAVRTAMDYVERNCIFTRTGKGGKERYQTDNALFAIFHHDDNRNQDPLVHSHCIAFNQTAGADGKWRSMDNRELYQQKMTIGTIYHHELGRRLKALGYELEWNRDGTFEVAGYTQQQLKVFSTRRSEIVAAVGMDASAEVKAQACTTTRKNKTYKTAEERESLEITWQQRAEAAGIEHPQPKLRQNLEESYHHSSHPGSTAELLRSAIEVKCDRAVAFPRHALLKESLIQSQGNYSLEEIERAIDREPNLLKTQDGRMITTQAVGRETDILQKAQVRKGGDRALATAQAAQEKAREFGLNSAQERALSHFATNQDAVMLCQGDAGVGKTYTLKALHEIVPANQSVRGLAPSAAAAEVLQQDAGIPCQTLDAYLMSPRQSLPQNELIVVDEAGMVSSRQMQALLERLQQTNSRAILIGDTKQLSAVQAGSPFKLLQQQAGLPTVGIDLNVRQQNPQLKATVDLIAAGKIEPGYQQLQQQGNIKQIPIDSKRFQTVANDYLSTDKKTRAKTLILAGTNAEKQMITTQVRQGLLARGQLGMDAREITVLKRKDLSTFAIAQANSYEPGNVVKFHQDSAKFSRDLFYRVDAVDAKNQTVTLRDKYGTTQILQLSQYKQREVFQAETREIRVGEQMKFTRNQYKQNQVNGQRFTVIELKDDGQIVVQTKGKTQAVNSDALLHCDYIYADTVHSSQGKTADRCIYVASSGNSPTVGRESFYVAASRARQEFIVYTASAKDLGLSVQQSRGQENALPLVVSHSSQSKSKPVASPPSQTRSSSVEPQRALQDSKIPVPSPTREQEFKLLVQSKYLIEEKGERNPQNSKEKIYKSADGTEIKLNGDRLRIKQGGSELEFGRDNATIKNTFSWQQMQEQIQALTAEAKQFIAIDRSRDRGRGISR</sequence>
<evidence type="ECO:0000313" key="5">
    <source>
        <dbReference type="EMBL" id="NHC34299.1"/>
    </source>
</evidence>
<evidence type="ECO:0000256" key="1">
    <source>
        <dbReference type="SAM" id="MobiDB-lite"/>
    </source>
</evidence>
<gene>
    <name evidence="5" type="ORF">QH73_0006440</name>
</gene>
<accession>A0A9X5E395</accession>
<feature type="domain" description="(+)RNA virus helicase C-terminal" evidence="2">
    <location>
        <begin position="765"/>
        <end position="835"/>
    </location>
</feature>
<evidence type="ECO:0000259" key="2">
    <source>
        <dbReference type="Pfam" id="PF01443"/>
    </source>
</evidence>
<dbReference type="RefSeq" id="WP_052290053.1">
    <property type="nucleotide sequence ID" value="NZ_JTJC03000001.1"/>
</dbReference>
<dbReference type="InterPro" id="IPR027351">
    <property type="entry name" value="(+)RNA_virus_helicase_core_dom"/>
</dbReference>
<dbReference type="Pfam" id="PF13604">
    <property type="entry name" value="AAA_30"/>
    <property type="match status" value="1"/>
</dbReference>
<feature type="domain" description="TrwC relaxase" evidence="3">
    <location>
        <begin position="15"/>
        <end position="279"/>
    </location>
</feature>
<evidence type="ECO:0000313" key="6">
    <source>
        <dbReference type="Proteomes" id="UP000031532"/>
    </source>
</evidence>
<keyword evidence="6" id="KW-1185">Reference proteome</keyword>